<accession>A0A0V1K0N4</accession>
<feature type="transmembrane region" description="Helical" evidence="1">
    <location>
        <begin position="21"/>
        <end position="45"/>
    </location>
</feature>
<sequence length="130" mass="15264">MDAWKRKRDSRVGTLRCLNYFLLNGLYLNAWAIWVGNLLALVVCIEWTDVHSRRSASLFPLGHRLFIKGFYLSTALCIEFWLLYPIVRHPLQVTDLWSSSSGVSCQQLVKFWLKAFFHYLDQHVFVLLVD</sequence>
<dbReference type="Proteomes" id="UP000054826">
    <property type="component" value="Unassembled WGS sequence"/>
</dbReference>
<dbReference type="AlphaFoldDB" id="A0A0V1K0N4"/>
<dbReference type="EMBL" id="JYDV01000025">
    <property type="protein sequence ID" value="KRZ40694.1"/>
    <property type="molecule type" value="Genomic_DNA"/>
</dbReference>
<evidence type="ECO:0000256" key="1">
    <source>
        <dbReference type="SAM" id="Phobius"/>
    </source>
</evidence>
<name>A0A0V1K0N4_TRIPS</name>
<keyword evidence="1" id="KW-0812">Transmembrane</keyword>
<keyword evidence="1" id="KW-0472">Membrane</keyword>
<keyword evidence="1" id="KW-1133">Transmembrane helix</keyword>
<reference evidence="2 3" key="1">
    <citation type="submission" date="2015-01" db="EMBL/GenBank/DDBJ databases">
        <title>Evolution of Trichinella species and genotypes.</title>
        <authorList>
            <person name="Korhonen P.K."/>
            <person name="Edoardo P."/>
            <person name="Giuseppe L.R."/>
            <person name="Gasser R.B."/>
        </authorList>
    </citation>
    <scope>NUCLEOTIDE SEQUENCE [LARGE SCALE GENOMIC DNA]</scope>
    <source>
        <strain evidence="2">ISS176</strain>
    </source>
</reference>
<comment type="caution">
    <text evidence="2">The sequence shown here is derived from an EMBL/GenBank/DDBJ whole genome shotgun (WGS) entry which is preliminary data.</text>
</comment>
<protein>
    <submittedName>
        <fullName evidence="2">Uncharacterized protein</fullName>
    </submittedName>
</protein>
<proteinExistence type="predicted"/>
<organism evidence="2 3">
    <name type="scientific">Trichinella pseudospiralis</name>
    <name type="common">Parasitic roundworm</name>
    <dbReference type="NCBI Taxonomy" id="6337"/>
    <lineage>
        <taxon>Eukaryota</taxon>
        <taxon>Metazoa</taxon>
        <taxon>Ecdysozoa</taxon>
        <taxon>Nematoda</taxon>
        <taxon>Enoplea</taxon>
        <taxon>Dorylaimia</taxon>
        <taxon>Trichinellida</taxon>
        <taxon>Trichinellidae</taxon>
        <taxon>Trichinella</taxon>
    </lineage>
</organism>
<evidence type="ECO:0000313" key="2">
    <source>
        <dbReference type="EMBL" id="KRZ40694.1"/>
    </source>
</evidence>
<evidence type="ECO:0000313" key="3">
    <source>
        <dbReference type="Proteomes" id="UP000054826"/>
    </source>
</evidence>
<feature type="transmembrane region" description="Helical" evidence="1">
    <location>
        <begin position="65"/>
        <end position="84"/>
    </location>
</feature>
<gene>
    <name evidence="2" type="ORF">T4C_8836</name>
</gene>